<dbReference type="KEGG" id="prz:GZH47_03975"/>
<sequence>MSEVQRVTVIGAGLAGSEAAWQIASQGVPVTLYEMRPATKTPAHHTNNFAELVCSNSLRANGLTNAVGVLKEEMRRMNSLIMDCADRNAVPAGGALAVDRDGFSGDVTRILKEHPLIDVRTEEMTDIPTEGIVLIATGPLTAPRLSAQIQGMLGEEYFYFYDAAAPIVEKDSIDMSKVYLASRYDKGEAAYLNCPMTEEEFERFHEALITAETAEVKEFEKEQYFEGCMPIEVMASRGKQTVLFGPMKPVGLVNPHTGKLPHAVVQLRQDNAAGTLYNLVGFQTHLKWGEQKRVLSLIPGLENAEFVRFGVMHRNTFINSPKLLQPTYQTMKRENLFFAGQMTGVEGYVESAASGLIAGMNAGRLARGLKPIVFPGDTTLGSMAQYITTADFKHFQPMNANFGLFPPLEKRMRSKKDKNDAIANRALEQLARFKETLESGIEPIQEALQD</sequence>
<protein>
    <recommendedName>
        <fullName evidence="10">Methylenetetrahydrofolate--tRNA-(uracil-5-)-methyltransferase TrmFO</fullName>
        <ecNumber evidence="10">2.1.1.74</ecNumber>
    </recommendedName>
    <alternativeName>
        <fullName evidence="10">Folate-dependent tRNA (uracil-5-)-methyltransferase</fullName>
    </alternativeName>
    <alternativeName>
        <fullName evidence="10">Folate-dependent tRNA(M-5-U54)-methyltransferase</fullName>
    </alternativeName>
</protein>
<gene>
    <name evidence="10 12" type="primary">trmFO</name>
    <name evidence="12" type="ORF">GZH47_03975</name>
</gene>
<comment type="cofactor">
    <cofactor evidence="1 10">
        <name>FAD</name>
        <dbReference type="ChEBI" id="CHEBI:57692"/>
    </cofactor>
</comment>
<dbReference type="FunFam" id="3.50.50.60:FF:000040">
    <property type="entry name" value="Methylenetetrahydrofolate--tRNA-(uracil-5-)-methyltransferase TrmFO"/>
    <property type="match status" value="1"/>
</dbReference>
<evidence type="ECO:0000256" key="2">
    <source>
        <dbReference type="ARBA" id="ARBA00022490"/>
    </source>
</evidence>
<evidence type="ECO:0000256" key="9">
    <source>
        <dbReference type="ARBA" id="ARBA00023027"/>
    </source>
</evidence>
<feature type="domain" description="MnmG N-terminal" evidence="11">
    <location>
        <begin position="7"/>
        <end position="368"/>
    </location>
</feature>
<evidence type="ECO:0000256" key="8">
    <source>
        <dbReference type="ARBA" id="ARBA00022857"/>
    </source>
</evidence>
<keyword evidence="5 10" id="KW-0808">Transferase</keyword>
<keyword evidence="7 10" id="KW-0274">FAD</keyword>
<dbReference type="PROSITE" id="PS01281">
    <property type="entry name" value="GIDA_2"/>
    <property type="match status" value="1"/>
</dbReference>
<keyword evidence="6 10" id="KW-0819">tRNA processing</keyword>
<keyword evidence="4 10" id="KW-0285">Flavoprotein</keyword>
<organism evidence="12 13">
    <name type="scientific">Paenibacillus rhizovicinus</name>
    <dbReference type="NCBI Taxonomy" id="2704463"/>
    <lineage>
        <taxon>Bacteria</taxon>
        <taxon>Bacillati</taxon>
        <taxon>Bacillota</taxon>
        <taxon>Bacilli</taxon>
        <taxon>Bacillales</taxon>
        <taxon>Paenibacillaceae</taxon>
        <taxon>Paenibacillus</taxon>
    </lineage>
</organism>
<name>A0A6C0NV69_9BACL</name>
<dbReference type="GO" id="GO:0002098">
    <property type="term" value="P:tRNA wobble uridine modification"/>
    <property type="evidence" value="ECO:0007669"/>
    <property type="project" value="TreeGrafter"/>
</dbReference>
<comment type="function">
    <text evidence="10">Catalyzes the folate-dependent formation of 5-methyl-uridine at position 54 (M-5-U54) in all tRNAs.</text>
</comment>
<dbReference type="FunFam" id="3.50.50.60:FF:000035">
    <property type="entry name" value="Methylenetetrahydrofolate--tRNA-(uracil-5-)-methyltransferase TrmFO"/>
    <property type="match status" value="1"/>
</dbReference>
<evidence type="ECO:0000256" key="1">
    <source>
        <dbReference type="ARBA" id="ARBA00001974"/>
    </source>
</evidence>
<evidence type="ECO:0000256" key="4">
    <source>
        <dbReference type="ARBA" id="ARBA00022630"/>
    </source>
</evidence>
<dbReference type="EMBL" id="CP048286">
    <property type="protein sequence ID" value="QHW30077.1"/>
    <property type="molecule type" value="Genomic_DNA"/>
</dbReference>
<comment type="catalytic activity">
    <reaction evidence="10">
        <text>uridine(54) in tRNA + (6R)-5,10-methylene-5,6,7,8-tetrahydrofolate + NADH + H(+) = 5-methyluridine(54) in tRNA + (6S)-5,6,7,8-tetrahydrofolate + NAD(+)</text>
        <dbReference type="Rhea" id="RHEA:16873"/>
        <dbReference type="Rhea" id="RHEA-COMP:10167"/>
        <dbReference type="Rhea" id="RHEA-COMP:10193"/>
        <dbReference type="ChEBI" id="CHEBI:15378"/>
        <dbReference type="ChEBI" id="CHEBI:15636"/>
        <dbReference type="ChEBI" id="CHEBI:57453"/>
        <dbReference type="ChEBI" id="CHEBI:57540"/>
        <dbReference type="ChEBI" id="CHEBI:57945"/>
        <dbReference type="ChEBI" id="CHEBI:65315"/>
        <dbReference type="ChEBI" id="CHEBI:74447"/>
        <dbReference type="EC" id="2.1.1.74"/>
    </reaction>
</comment>
<keyword evidence="13" id="KW-1185">Reference proteome</keyword>
<dbReference type="Proteomes" id="UP000479114">
    <property type="component" value="Chromosome"/>
</dbReference>
<dbReference type="InterPro" id="IPR020595">
    <property type="entry name" value="MnmG-rel_CS"/>
</dbReference>
<dbReference type="HAMAP" id="MF_01037">
    <property type="entry name" value="TrmFO"/>
    <property type="match status" value="1"/>
</dbReference>
<comment type="similarity">
    <text evidence="10">Belongs to the MnmG family. TrmFO subfamily.</text>
</comment>
<dbReference type="PANTHER" id="PTHR11806">
    <property type="entry name" value="GLUCOSE INHIBITED DIVISION PROTEIN A"/>
    <property type="match status" value="1"/>
</dbReference>
<dbReference type="Pfam" id="PF01134">
    <property type="entry name" value="GIDA"/>
    <property type="match status" value="1"/>
</dbReference>
<feature type="binding site" evidence="10">
    <location>
        <begin position="11"/>
        <end position="16"/>
    </location>
    <ligand>
        <name>FAD</name>
        <dbReference type="ChEBI" id="CHEBI:57692"/>
    </ligand>
</feature>
<evidence type="ECO:0000256" key="10">
    <source>
        <dbReference type="HAMAP-Rule" id="MF_01037"/>
    </source>
</evidence>
<comment type="subcellular location">
    <subcellularLocation>
        <location evidence="10">Cytoplasm</location>
    </subcellularLocation>
</comment>
<dbReference type="GO" id="GO:0005829">
    <property type="term" value="C:cytosol"/>
    <property type="evidence" value="ECO:0007669"/>
    <property type="project" value="TreeGrafter"/>
</dbReference>
<evidence type="ECO:0000256" key="5">
    <source>
        <dbReference type="ARBA" id="ARBA00022679"/>
    </source>
</evidence>
<dbReference type="InterPro" id="IPR004417">
    <property type="entry name" value="TrmFO"/>
</dbReference>
<evidence type="ECO:0000259" key="11">
    <source>
        <dbReference type="Pfam" id="PF01134"/>
    </source>
</evidence>
<dbReference type="EC" id="2.1.1.74" evidence="10"/>
<dbReference type="GO" id="GO:0050660">
    <property type="term" value="F:flavin adenine dinucleotide binding"/>
    <property type="evidence" value="ECO:0007669"/>
    <property type="project" value="UniProtKB-UniRule"/>
</dbReference>
<keyword evidence="2 10" id="KW-0963">Cytoplasm</keyword>
<dbReference type="RefSeq" id="WP_162638740.1">
    <property type="nucleotide sequence ID" value="NZ_CP048286.1"/>
</dbReference>
<keyword evidence="3 10" id="KW-0489">Methyltransferase</keyword>
<reference evidence="12 13" key="1">
    <citation type="submission" date="2020-02" db="EMBL/GenBank/DDBJ databases">
        <title>Paenibacillus sp. nov., isolated from rhizosphere soil of tomato.</title>
        <authorList>
            <person name="Weon H.-Y."/>
            <person name="Lee S.A."/>
        </authorList>
    </citation>
    <scope>NUCLEOTIDE SEQUENCE [LARGE SCALE GENOMIC DNA]</scope>
    <source>
        <strain evidence="12 13">14171R-81</strain>
    </source>
</reference>
<evidence type="ECO:0000256" key="7">
    <source>
        <dbReference type="ARBA" id="ARBA00022827"/>
    </source>
</evidence>
<evidence type="ECO:0000256" key="3">
    <source>
        <dbReference type="ARBA" id="ARBA00022603"/>
    </source>
</evidence>
<dbReference type="InterPro" id="IPR002218">
    <property type="entry name" value="MnmG-rel"/>
</dbReference>
<dbReference type="InterPro" id="IPR040131">
    <property type="entry name" value="MnmG_N"/>
</dbReference>
<evidence type="ECO:0000256" key="6">
    <source>
        <dbReference type="ARBA" id="ARBA00022694"/>
    </source>
</evidence>
<dbReference type="NCBIfam" id="TIGR00137">
    <property type="entry name" value="gid_trmFO"/>
    <property type="match status" value="1"/>
</dbReference>
<dbReference type="NCBIfam" id="NF003739">
    <property type="entry name" value="PRK05335.1"/>
    <property type="match status" value="1"/>
</dbReference>
<dbReference type="PANTHER" id="PTHR11806:SF2">
    <property type="entry name" value="METHYLENETETRAHYDROFOLATE--TRNA-(URACIL-5-)-METHYLTRANSFERASE TRMFO"/>
    <property type="match status" value="1"/>
</dbReference>
<evidence type="ECO:0000313" key="13">
    <source>
        <dbReference type="Proteomes" id="UP000479114"/>
    </source>
</evidence>
<evidence type="ECO:0000313" key="12">
    <source>
        <dbReference type="EMBL" id="QHW30077.1"/>
    </source>
</evidence>
<dbReference type="AlphaFoldDB" id="A0A6C0NV69"/>
<dbReference type="GO" id="GO:0030488">
    <property type="term" value="P:tRNA methylation"/>
    <property type="evidence" value="ECO:0007669"/>
    <property type="project" value="TreeGrafter"/>
</dbReference>
<dbReference type="SUPFAM" id="SSF51905">
    <property type="entry name" value="FAD/NAD(P)-binding domain"/>
    <property type="match status" value="1"/>
</dbReference>
<dbReference type="GO" id="GO:0047151">
    <property type="term" value="F:tRNA (uracil(54)-C5)-methyltransferase activity, 5,10-methylenetetrahydrofolate-dependent"/>
    <property type="evidence" value="ECO:0007669"/>
    <property type="project" value="UniProtKB-UniRule"/>
</dbReference>
<keyword evidence="9 10" id="KW-0520">NAD</keyword>
<proteinExistence type="inferred from homology"/>
<keyword evidence="8 10" id="KW-0521">NADP</keyword>
<accession>A0A6C0NV69</accession>
<comment type="catalytic activity">
    <reaction evidence="10">
        <text>uridine(54) in tRNA + (6R)-5,10-methylene-5,6,7,8-tetrahydrofolate + NADPH + H(+) = 5-methyluridine(54) in tRNA + (6S)-5,6,7,8-tetrahydrofolate + NADP(+)</text>
        <dbReference type="Rhea" id="RHEA:62372"/>
        <dbReference type="Rhea" id="RHEA-COMP:10167"/>
        <dbReference type="Rhea" id="RHEA-COMP:10193"/>
        <dbReference type="ChEBI" id="CHEBI:15378"/>
        <dbReference type="ChEBI" id="CHEBI:15636"/>
        <dbReference type="ChEBI" id="CHEBI:57453"/>
        <dbReference type="ChEBI" id="CHEBI:57783"/>
        <dbReference type="ChEBI" id="CHEBI:58349"/>
        <dbReference type="ChEBI" id="CHEBI:65315"/>
        <dbReference type="ChEBI" id="CHEBI:74447"/>
        <dbReference type="EC" id="2.1.1.74"/>
    </reaction>
</comment>
<dbReference type="Gene3D" id="3.50.50.60">
    <property type="entry name" value="FAD/NAD(P)-binding domain"/>
    <property type="match status" value="2"/>
</dbReference>
<dbReference type="InterPro" id="IPR036188">
    <property type="entry name" value="FAD/NAD-bd_sf"/>
</dbReference>